<evidence type="ECO:0000256" key="4">
    <source>
        <dbReference type="ARBA" id="ARBA00024207"/>
    </source>
</evidence>
<dbReference type="EMBL" id="JAVDQH010000008">
    <property type="protein sequence ID" value="MDR6244502.1"/>
    <property type="molecule type" value="Genomic_DNA"/>
</dbReference>
<dbReference type="Proteomes" id="UP001185028">
    <property type="component" value="Unassembled WGS sequence"/>
</dbReference>
<dbReference type="Gene3D" id="1.20.120.580">
    <property type="entry name" value="bsu32300-like"/>
    <property type="match status" value="1"/>
</dbReference>
<comment type="similarity">
    <text evidence="4">Belongs to the HepT RNase toxin family.</text>
</comment>
<dbReference type="SUPFAM" id="SSF81301">
    <property type="entry name" value="Nucleotidyltransferase"/>
    <property type="match status" value="1"/>
</dbReference>
<dbReference type="Pfam" id="PF18765">
    <property type="entry name" value="Polbeta"/>
    <property type="match status" value="1"/>
</dbReference>
<dbReference type="InterPro" id="IPR037038">
    <property type="entry name" value="HepT-like_sf"/>
</dbReference>
<evidence type="ECO:0000313" key="7">
    <source>
        <dbReference type="Proteomes" id="UP001185028"/>
    </source>
</evidence>
<evidence type="ECO:0000259" key="5">
    <source>
        <dbReference type="Pfam" id="PF18765"/>
    </source>
</evidence>
<dbReference type="InterPro" id="IPR043519">
    <property type="entry name" value="NT_sf"/>
</dbReference>
<dbReference type="InterPro" id="IPR008201">
    <property type="entry name" value="HepT-like"/>
</dbReference>
<keyword evidence="2" id="KW-0540">Nuclease</keyword>
<name>A0ABU1IZ09_9BACL</name>
<dbReference type="Gene3D" id="3.30.460.10">
    <property type="entry name" value="Beta Polymerase, domain 2"/>
    <property type="match status" value="1"/>
</dbReference>
<organism evidence="6 7">
    <name type="scientific">Paenibacillus hunanensis</name>
    <dbReference type="NCBI Taxonomy" id="539262"/>
    <lineage>
        <taxon>Bacteria</taxon>
        <taxon>Bacillati</taxon>
        <taxon>Bacillota</taxon>
        <taxon>Bacilli</taxon>
        <taxon>Bacillales</taxon>
        <taxon>Paenibacillaceae</taxon>
        <taxon>Paenibacillus</taxon>
    </lineage>
</organism>
<protein>
    <submittedName>
        <fullName evidence="6">Uncharacterized protein YutE (UPF0331/DUF86 family)/predicted nucleotidyltransferase</fullName>
    </submittedName>
</protein>
<feature type="domain" description="Polymerase beta nucleotidyltransferase" evidence="5">
    <location>
        <begin position="10"/>
        <end position="102"/>
    </location>
</feature>
<evidence type="ECO:0000313" key="6">
    <source>
        <dbReference type="EMBL" id="MDR6244502.1"/>
    </source>
</evidence>
<dbReference type="NCBIfam" id="NF047752">
    <property type="entry name" value="MntA_antitoxin"/>
    <property type="match status" value="1"/>
</dbReference>
<sequence length="272" mass="31202">MQLTDQQRQSIIEHIRQHCSAEVIIVLGSAARGELRADSDVDIAYIAEPQARSLTSYRRFRIAQELAELLKRDVDLIDYEKSSTVFQLQIATTGHILYEQNDLPAQLAWLQAYRDYALLGDWREPLLDAWQKGGALIMNHDIVLNKAATIRNCVSRIREEYGEDTENLYNLTRQDSIILNLQRACEGCLDLAMHLISQQKLGIPQSTRDAFDLLQRAGIIERDLSVSLKAMIGFRNIAMHDYQAVQVEILEEMIDEQLPDFERFIQRVEQSG</sequence>
<accession>A0ABU1IZ09</accession>
<comment type="caution">
    <text evidence="6">The sequence shown here is derived from an EMBL/GenBank/DDBJ whole genome shotgun (WGS) entry which is preliminary data.</text>
</comment>
<evidence type="ECO:0000256" key="2">
    <source>
        <dbReference type="ARBA" id="ARBA00022722"/>
    </source>
</evidence>
<gene>
    <name evidence="6" type="ORF">JOC58_002395</name>
</gene>
<reference evidence="6 7" key="1">
    <citation type="submission" date="2023-07" db="EMBL/GenBank/DDBJ databases">
        <title>Genomic Encyclopedia of Type Strains, Phase IV (KMG-IV): sequencing the most valuable type-strain genomes for metagenomic binning, comparative biology and taxonomic classification.</title>
        <authorList>
            <person name="Goeker M."/>
        </authorList>
    </citation>
    <scope>NUCLEOTIDE SEQUENCE [LARGE SCALE GENOMIC DNA]</scope>
    <source>
        <strain evidence="6 7">DSM 22170</strain>
    </source>
</reference>
<dbReference type="Pfam" id="PF01934">
    <property type="entry name" value="HepT-like"/>
    <property type="match status" value="1"/>
</dbReference>
<keyword evidence="7" id="KW-1185">Reference proteome</keyword>
<evidence type="ECO:0000256" key="3">
    <source>
        <dbReference type="ARBA" id="ARBA00022801"/>
    </source>
</evidence>
<evidence type="ECO:0000256" key="1">
    <source>
        <dbReference type="ARBA" id="ARBA00022649"/>
    </source>
</evidence>
<dbReference type="PANTHER" id="PTHR33397">
    <property type="entry name" value="UPF0331 PROTEIN YUTE"/>
    <property type="match status" value="1"/>
</dbReference>
<dbReference type="InterPro" id="IPR041633">
    <property type="entry name" value="Polbeta"/>
</dbReference>
<dbReference type="CDD" id="cd05403">
    <property type="entry name" value="NT_KNTase_like"/>
    <property type="match status" value="1"/>
</dbReference>
<keyword evidence="1" id="KW-1277">Toxin-antitoxin system</keyword>
<dbReference type="SUPFAM" id="SSF81593">
    <property type="entry name" value="Nucleotidyltransferase substrate binding subunit/domain"/>
    <property type="match status" value="1"/>
</dbReference>
<proteinExistence type="inferred from homology"/>
<keyword evidence="3" id="KW-0378">Hydrolase</keyword>
<dbReference type="PANTHER" id="PTHR33397:SF3">
    <property type="entry name" value="MRNA NUCLEASE HEPT"/>
    <property type="match status" value="1"/>
</dbReference>
<dbReference type="NCBIfam" id="NF047751">
    <property type="entry name" value="HepT_toxin"/>
    <property type="match status" value="1"/>
</dbReference>
<dbReference type="InterPro" id="IPR052379">
    <property type="entry name" value="Type_VII_TA_RNase"/>
</dbReference>